<protein>
    <submittedName>
        <fullName evidence="2">Uncharacterized protein</fullName>
    </submittedName>
</protein>
<dbReference type="EMBL" id="HBNR01007358">
    <property type="protein sequence ID" value="CAE4565224.1"/>
    <property type="molecule type" value="Transcribed_RNA"/>
</dbReference>
<gene>
    <name evidence="2" type="ORF">AMON00008_LOCUS4843</name>
</gene>
<proteinExistence type="predicted"/>
<feature type="region of interest" description="Disordered" evidence="1">
    <location>
        <begin position="1"/>
        <end position="71"/>
    </location>
</feature>
<evidence type="ECO:0000256" key="1">
    <source>
        <dbReference type="SAM" id="MobiDB-lite"/>
    </source>
</evidence>
<organism evidence="2">
    <name type="scientific">Alexandrium monilatum</name>
    <dbReference type="NCBI Taxonomy" id="311494"/>
    <lineage>
        <taxon>Eukaryota</taxon>
        <taxon>Sar</taxon>
        <taxon>Alveolata</taxon>
        <taxon>Dinophyceae</taxon>
        <taxon>Gonyaulacales</taxon>
        <taxon>Pyrocystaceae</taxon>
        <taxon>Alexandrium</taxon>
    </lineage>
</organism>
<feature type="compositionally biased region" description="Low complexity" evidence="1">
    <location>
        <begin position="18"/>
        <end position="37"/>
    </location>
</feature>
<name>A0A7S4PWR6_9DINO</name>
<feature type="compositionally biased region" description="Low complexity" evidence="1">
    <location>
        <begin position="45"/>
        <end position="71"/>
    </location>
</feature>
<feature type="region of interest" description="Disordered" evidence="1">
    <location>
        <begin position="294"/>
        <end position="322"/>
    </location>
</feature>
<dbReference type="AlphaFoldDB" id="A0A7S4PWR6"/>
<sequence>MPTSRRSSPMCCGPTPPSATATTTRPASTPRSSPASADLWRPEWPTSTRRASRTSSGPTPTSGTAPRSSSSLAALGASRLWGTLRPQEAANVLWAYERLGSDTLAGLADRWLRDLGPEHAARALAGWSGEQLVKLVGCLEAQLPGPRRGCPAMDAFERRFLGPLCALLAGLPTAGLSRRQYEHALGSYGLFHLGPRLTPRALASLGLALGSGPLEAAFREEAVRALLRHYLEGEAAPAVREPAMLTGGQITSRWVVAEVRYRLTAAPGLGEGCATSRAGRCTVAVGDVPRRGRVMTGFGSPRSSGEADAEPEPGCGAAPGEGPPAEPPWLWSVRLAGDVGRGSHCECVALTEGVLSELRLLGLAGPPRVAAEFGGEVWVFATHYPCLSCLGVFAQFRWRFPGIRLAVGYVEWRDWQDEMLQSLRGA</sequence>
<accession>A0A7S4PWR6</accession>
<reference evidence="2" key="1">
    <citation type="submission" date="2021-01" db="EMBL/GenBank/DDBJ databases">
        <authorList>
            <person name="Corre E."/>
            <person name="Pelletier E."/>
            <person name="Niang G."/>
            <person name="Scheremetjew M."/>
            <person name="Finn R."/>
            <person name="Kale V."/>
            <person name="Holt S."/>
            <person name="Cochrane G."/>
            <person name="Meng A."/>
            <person name="Brown T."/>
            <person name="Cohen L."/>
        </authorList>
    </citation>
    <scope>NUCLEOTIDE SEQUENCE</scope>
    <source>
        <strain evidence="2">CCMP3105</strain>
    </source>
</reference>
<evidence type="ECO:0000313" key="2">
    <source>
        <dbReference type="EMBL" id="CAE4565224.1"/>
    </source>
</evidence>